<keyword evidence="2" id="KW-1185">Reference proteome</keyword>
<gene>
    <name evidence="1" type="ORF">SD70_03895</name>
</gene>
<name>A0ABR5ALV9_9BACL</name>
<protein>
    <submittedName>
        <fullName evidence="1">Uncharacterized protein</fullName>
    </submittedName>
</protein>
<evidence type="ECO:0000313" key="1">
    <source>
        <dbReference type="EMBL" id="KIL42004.1"/>
    </source>
</evidence>
<reference evidence="1 2" key="1">
    <citation type="submission" date="2014-12" db="EMBL/GenBank/DDBJ databases">
        <title>Draft genome sequence of Paenibacillus kamchatkensis strain B-2647.</title>
        <authorList>
            <person name="Karlyshev A.V."/>
            <person name="Kudryashova E.B."/>
        </authorList>
    </citation>
    <scope>NUCLEOTIDE SEQUENCE [LARGE SCALE GENOMIC DNA]</scope>
    <source>
        <strain evidence="1 2">VKM B-2647</strain>
    </source>
</reference>
<proteinExistence type="predicted"/>
<organism evidence="1 2">
    <name type="scientific">Gordoniibacillus kamchatkensis</name>
    <dbReference type="NCBI Taxonomy" id="1590651"/>
    <lineage>
        <taxon>Bacteria</taxon>
        <taxon>Bacillati</taxon>
        <taxon>Bacillota</taxon>
        <taxon>Bacilli</taxon>
        <taxon>Bacillales</taxon>
        <taxon>Paenibacillaceae</taxon>
        <taxon>Gordoniibacillus</taxon>
    </lineage>
</organism>
<dbReference type="EMBL" id="JXAK01000004">
    <property type="protein sequence ID" value="KIL42004.1"/>
    <property type="molecule type" value="Genomic_DNA"/>
</dbReference>
<accession>A0ABR5ALV9</accession>
<dbReference type="RefSeq" id="WP_041045816.1">
    <property type="nucleotide sequence ID" value="NZ_JXAK01000004.1"/>
</dbReference>
<sequence>MLQYLDFGHFFHRLPIPIGKHDKNELEAIYPGKDGKPRDFTYWLIALMWSEEEVSGWKVIVFPVAEGRAFWAVPPLFHTDAPSSFDKAWKLSETLRAYSRGDQLTQKFVNPYWDDWAAV</sequence>
<comment type="caution">
    <text evidence="1">The sequence shown here is derived from an EMBL/GenBank/DDBJ whole genome shotgun (WGS) entry which is preliminary data.</text>
</comment>
<dbReference type="Proteomes" id="UP000031967">
    <property type="component" value="Unassembled WGS sequence"/>
</dbReference>
<evidence type="ECO:0000313" key="2">
    <source>
        <dbReference type="Proteomes" id="UP000031967"/>
    </source>
</evidence>